<evidence type="ECO:0000313" key="4">
    <source>
        <dbReference type="Proteomes" id="UP000244037"/>
    </source>
</evidence>
<dbReference type="PROSITE" id="PS50994">
    <property type="entry name" value="INTEGRASE"/>
    <property type="match status" value="1"/>
</dbReference>
<dbReference type="Proteomes" id="UP000244037">
    <property type="component" value="Unassembled WGS sequence"/>
</dbReference>
<dbReference type="InterPro" id="IPR012337">
    <property type="entry name" value="RNaseH-like_sf"/>
</dbReference>
<dbReference type="GO" id="GO:0003676">
    <property type="term" value="F:nucleic acid binding"/>
    <property type="evidence" value="ECO:0007669"/>
    <property type="project" value="InterPro"/>
</dbReference>
<gene>
    <name evidence="3" type="ORF">C8N38_12612</name>
</gene>
<name>A0A8E2VH42_9RHOB</name>
<keyword evidence="4" id="KW-1185">Reference proteome</keyword>
<dbReference type="EMBL" id="QAYC01000026">
    <property type="protein sequence ID" value="PTW39751.1"/>
    <property type="molecule type" value="Genomic_DNA"/>
</dbReference>
<evidence type="ECO:0000259" key="2">
    <source>
        <dbReference type="PROSITE" id="PS50994"/>
    </source>
</evidence>
<dbReference type="GO" id="GO:0015074">
    <property type="term" value="P:DNA integration"/>
    <property type="evidence" value="ECO:0007669"/>
    <property type="project" value="InterPro"/>
</dbReference>
<dbReference type="Gene3D" id="3.30.420.10">
    <property type="entry name" value="Ribonuclease H-like superfamily/Ribonuclease H"/>
    <property type="match status" value="1"/>
</dbReference>
<sequence>MTIRFRFSKSDMITTAGVAMRPVEITGSGGIFERVGQPGITETFSHDELSQLMRRPDTSYYPAYFDLAAQEARRGPPVHQIDELPPKVRRLTLWRKAVCDAFLTLSAAGDINRTHDGFARGRAKLSEEVQRLLGETPETRRRAKPGTDIVTRQMPGSRTLFQWVRKYEKAGFSALALIPETHRSGNKAPRWCPRSEALMNQVIETYADTQRPTKTQAIKENLALFKAENQRRVEAGAEALAIPSAASIRRRLNMADPFYVYAKRHGAAAAASRFTLFGSGPDVQYPLERVEMDENRLDVISLLTLSGIWDHLPRERQERFESGRRWLYIAIDCATKCVVSMRLAETPNADDAIRALRDIFEDKTPIAKAAGCESSWHHHGGIGTLVTDMGSAFVSDDFQGTVASLGVTAHLPPAGLPWLRGHIESFFRTLGHQLMPLLAGRTFFDTVQRGDYPSEQLACLCDDDLITILLTYIVDIYHNQPHGSLKGETPNAAWTRLVAEHGALPAPDGLTLRKAFGRPLSRKLRGDGVMFSGLTYSCDALREAFLHSSERIVEIRADLRDIGWIAVKVGATWYPAIANQSGFESVSYDQLREGMRAIRHKYRKDALIDAPVVLRAIKRISEANRRAFALRELTPFHVTDADVERSQAALHYPIRSDAERLGDISPSSDPLVDGIQISPRGAASNETPNIAAPGDAHSDKRERRNRWRFNDDK</sequence>
<reference evidence="3 4" key="1">
    <citation type="submission" date="2018-04" db="EMBL/GenBank/DDBJ databases">
        <title>Genomic Encyclopedia of Archaeal and Bacterial Type Strains, Phase II (KMG-II): from individual species to whole genera.</title>
        <authorList>
            <person name="Goeker M."/>
        </authorList>
    </citation>
    <scope>NUCLEOTIDE SEQUENCE [LARGE SCALE GENOMIC DNA]</scope>
    <source>
        <strain evidence="3 4">DSM 19783</strain>
    </source>
</reference>
<proteinExistence type="predicted"/>
<feature type="compositionally biased region" description="Basic and acidic residues" evidence="1">
    <location>
        <begin position="696"/>
        <end position="713"/>
    </location>
</feature>
<protein>
    <submittedName>
        <fullName evidence="3">Integrase-like protein</fullName>
    </submittedName>
</protein>
<comment type="caution">
    <text evidence="3">The sequence shown here is derived from an EMBL/GenBank/DDBJ whole genome shotgun (WGS) entry which is preliminary data.</text>
</comment>
<organism evidence="3 4">
    <name type="scientific">Rhodovulum kholense</name>
    <dbReference type="NCBI Taxonomy" id="453584"/>
    <lineage>
        <taxon>Bacteria</taxon>
        <taxon>Pseudomonadati</taxon>
        <taxon>Pseudomonadota</taxon>
        <taxon>Alphaproteobacteria</taxon>
        <taxon>Rhodobacterales</taxon>
        <taxon>Paracoccaceae</taxon>
        <taxon>Rhodovulum</taxon>
    </lineage>
</organism>
<dbReference type="InterPro" id="IPR001584">
    <property type="entry name" value="Integrase_cat-core"/>
</dbReference>
<dbReference type="RefSeq" id="WP_108028883.1">
    <property type="nucleotide sequence ID" value="NZ_QAYC01000026.1"/>
</dbReference>
<evidence type="ECO:0000256" key="1">
    <source>
        <dbReference type="SAM" id="MobiDB-lite"/>
    </source>
</evidence>
<dbReference type="SUPFAM" id="SSF53098">
    <property type="entry name" value="Ribonuclease H-like"/>
    <property type="match status" value="1"/>
</dbReference>
<dbReference type="AlphaFoldDB" id="A0A8E2VH42"/>
<dbReference type="InterPro" id="IPR036397">
    <property type="entry name" value="RNaseH_sf"/>
</dbReference>
<dbReference type="OrthoDB" id="9814072at2"/>
<evidence type="ECO:0000313" key="3">
    <source>
        <dbReference type="EMBL" id="PTW39751.1"/>
    </source>
</evidence>
<feature type="region of interest" description="Disordered" evidence="1">
    <location>
        <begin position="661"/>
        <end position="713"/>
    </location>
</feature>
<feature type="domain" description="Integrase catalytic" evidence="2">
    <location>
        <begin position="277"/>
        <end position="498"/>
    </location>
</feature>
<accession>A0A8E2VH42</accession>